<evidence type="ECO:0000313" key="4">
    <source>
        <dbReference type="Proteomes" id="UP000775213"/>
    </source>
</evidence>
<dbReference type="Proteomes" id="UP000775213">
    <property type="component" value="Unassembled WGS sequence"/>
</dbReference>
<feature type="transmembrane region" description="Helical" evidence="2">
    <location>
        <begin position="49"/>
        <end position="67"/>
    </location>
</feature>
<dbReference type="PANTHER" id="PTHR36040">
    <property type="entry name" value="OS04G0188500 PROTEIN"/>
    <property type="match status" value="1"/>
</dbReference>
<protein>
    <submittedName>
        <fullName evidence="3">Uncharacterized protein</fullName>
    </submittedName>
</protein>
<name>A0AAV7G8S5_DENCH</name>
<accession>A0AAV7G8S5</accession>
<keyword evidence="2" id="KW-0472">Membrane</keyword>
<feature type="compositionally biased region" description="Acidic residues" evidence="1">
    <location>
        <begin position="130"/>
        <end position="139"/>
    </location>
</feature>
<evidence type="ECO:0000256" key="1">
    <source>
        <dbReference type="SAM" id="MobiDB-lite"/>
    </source>
</evidence>
<feature type="region of interest" description="Disordered" evidence="1">
    <location>
        <begin position="91"/>
        <end position="139"/>
    </location>
</feature>
<organism evidence="3 4">
    <name type="scientific">Dendrobium chrysotoxum</name>
    <name type="common">Orchid</name>
    <dbReference type="NCBI Taxonomy" id="161865"/>
    <lineage>
        <taxon>Eukaryota</taxon>
        <taxon>Viridiplantae</taxon>
        <taxon>Streptophyta</taxon>
        <taxon>Embryophyta</taxon>
        <taxon>Tracheophyta</taxon>
        <taxon>Spermatophyta</taxon>
        <taxon>Magnoliopsida</taxon>
        <taxon>Liliopsida</taxon>
        <taxon>Asparagales</taxon>
        <taxon>Orchidaceae</taxon>
        <taxon>Epidendroideae</taxon>
        <taxon>Malaxideae</taxon>
        <taxon>Dendrobiinae</taxon>
        <taxon>Dendrobium</taxon>
    </lineage>
</organism>
<evidence type="ECO:0000313" key="3">
    <source>
        <dbReference type="EMBL" id="KAH0451922.1"/>
    </source>
</evidence>
<comment type="caution">
    <text evidence="3">The sequence shown here is derived from an EMBL/GenBank/DDBJ whole genome shotgun (WGS) entry which is preliminary data.</text>
</comment>
<proteinExistence type="predicted"/>
<feature type="compositionally biased region" description="Polar residues" evidence="1">
    <location>
        <begin position="98"/>
        <end position="107"/>
    </location>
</feature>
<dbReference type="EMBL" id="JAGFBR010000017">
    <property type="protein sequence ID" value="KAH0451922.1"/>
    <property type="molecule type" value="Genomic_DNA"/>
</dbReference>
<sequence length="139" mass="15315">MITVGICHARASGVHRGDVVEEYPVREEEEGGWRFDEGEEQQEMKTGTMLLLLLLLLTMTVCGVATTRMAMMHGTSQELHIHLMKKVSLEDGTDENENITPSYPETSVDNHHKIPRTQFDSSGPSGADDGGSEGDDNKN</sequence>
<reference evidence="3 4" key="1">
    <citation type="journal article" date="2021" name="Hortic Res">
        <title>Chromosome-scale assembly of the Dendrobium chrysotoxum genome enhances the understanding of orchid evolution.</title>
        <authorList>
            <person name="Zhang Y."/>
            <person name="Zhang G.Q."/>
            <person name="Zhang D."/>
            <person name="Liu X.D."/>
            <person name="Xu X.Y."/>
            <person name="Sun W.H."/>
            <person name="Yu X."/>
            <person name="Zhu X."/>
            <person name="Wang Z.W."/>
            <person name="Zhao X."/>
            <person name="Zhong W.Y."/>
            <person name="Chen H."/>
            <person name="Yin W.L."/>
            <person name="Huang T."/>
            <person name="Niu S.C."/>
            <person name="Liu Z.J."/>
        </authorList>
    </citation>
    <scope>NUCLEOTIDE SEQUENCE [LARGE SCALE GENOMIC DNA]</scope>
    <source>
        <strain evidence="3">Lindl</strain>
    </source>
</reference>
<dbReference type="PANTHER" id="PTHR36040:SF3">
    <property type="entry name" value="OS04G0188500 PROTEIN"/>
    <property type="match status" value="1"/>
</dbReference>
<keyword evidence="2" id="KW-0812">Transmembrane</keyword>
<keyword evidence="4" id="KW-1185">Reference proteome</keyword>
<gene>
    <name evidence="3" type="ORF">IEQ34_019221</name>
</gene>
<keyword evidence="2" id="KW-1133">Transmembrane helix</keyword>
<dbReference type="AlphaFoldDB" id="A0AAV7G8S5"/>
<evidence type="ECO:0000256" key="2">
    <source>
        <dbReference type="SAM" id="Phobius"/>
    </source>
</evidence>